<dbReference type="AlphaFoldDB" id="A0A2B7WKC4"/>
<reference evidence="1 2" key="1">
    <citation type="submission" date="2017-10" db="EMBL/GenBank/DDBJ databases">
        <title>Comparative genomics in systemic dimorphic fungi from Ajellomycetaceae.</title>
        <authorList>
            <person name="Munoz J.F."/>
            <person name="Mcewen J.G."/>
            <person name="Clay O.K."/>
            <person name="Cuomo C.A."/>
        </authorList>
    </citation>
    <scope>NUCLEOTIDE SEQUENCE [LARGE SCALE GENOMIC DNA]</scope>
    <source>
        <strain evidence="1 2">UAMH130</strain>
    </source>
</reference>
<name>A0A2B7WKC4_9EURO</name>
<evidence type="ECO:0000313" key="2">
    <source>
        <dbReference type="Proteomes" id="UP000224080"/>
    </source>
</evidence>
<evidence type="ECO:0000313" key="1">
    <source>
        <dbReference type="EMBL" id="PGG96988.1"/>
    </source>
</evidence>
<dbReference type="EMBL" id="PDNC01000156">
    <property type="protein sequence ID" value="PGG96988.1"/>
    <property type="molecule type" value="Genomic_DNA"/>
</dbReference>
<organism evidence="1 2">
    <name type="scientific">Blastomyces parvus</name>
    <dbReference type="NCBI Taxonomy" id="2060905"/>
    <lineage>
        <taxon>Eukaryota</taxon>
        <taxon>Fungi</taxon>
        <taxon>Dikarya</taxon>
        <taxon>Ascomycota</taxon>
        <taxon>Pezizomycotina</taxon>
        <taxon>Eurotiomycetes</taxon>
        <taxon>Eurotiomycetidae</taxon>
        <taxon>Onygenales</taxon>
        <taxon>Ajellomycetaceae</taxon>
        <taxon>Blastomyces</taxon>
    </lineage>
</organism>
<keyword evidence="2" id="KW-1185">Reference proteome</keyword>
<dbReference type="Proteomes" id="UP000224080">
    <property type="component" value="Unassembled WGS sequence"/>
</dbReference>
<accession>A0A2B7WKC4</accession>
<proteinExistence type="predicted"/>
<comment type="caution">
    <text evidence="1">The sequence shown here is derived from an EMBL/GenBank/DDBJ whole genome shotgun (WGS) entry which is preliminary data.</text>
</comment>
<protein>
    <submittedName>
        <fullName evidence="1">Uncharacterized protein</fullName>
    </submittedName>
</protein>
<gene>
    <name evidence="1" type="ORF">GX51_07537</name>
</gene>
<sequence length="96" mass="10895">MNIIITEKSDKFNNKFKDSAESVSEISDNTDFSEYNIDNSVTEAAVAVKNKKKSENFKKDMRVIKRAVRSSKNEIVKKDTVISSESADTCLKNLRE</sequence>